<proteinExistence type="inferred from homology"/>
<evidence type="ECO:0000256" key="8">
    <source>
        <dbReference type="ARBA" id="ARBA00023235"/>
    </source>
</evidence>
<dbReference type="GO" id="GO:0005524">
    <property type="term" value="F:ATP binding"/>
    <property type="evidence" value="ECO:0007669"/>
    <property type="project" value="UniProtKB-KW"/>
</dbReference>
<dbReference type="InterPro" id="IPR004589">
    <property type="entry name" value="DNA_helicase_ATP-dep_RecQ"/>
</dbReference>
<dbReference type="PROSITE" id="PS51192">
    <property type="entry name" value="HELICASE_ATP_BIND_1"/>
    <property type="match status" value="1"/>
</dbReference>
<dbReference type="Pfam" id="PF00271">
    <property type="entry name" value="Helicase_C"/>
    <property type="match status" value="1"/>
</dbReference>
<dbReference type="SMART" id="SM00490">
    <property type="entry name" value="HELICc"/>
    <property type="match status" value="1"/>
</dbReference>
<dbReference type="Pfam" id="PF00270">
    <property type="entry name" value="DEAD"/>
    <property type="match status" value="1"/>
</dbReference>
<gene>
    <name evidence="15" type="ORF">EI71_01810</name>
</gene>
<sequence length="404" mass="46687">MDKIEVLKYYFGYGKLKKEQEEIIDQVLSDNDIIGLLPTGYGKSITFQIPALILDGITIVITPLIALMQDQVRNLNDKMIPAEFINSLLSKEEQENVYRKLKLGKIKILYVSAERLESKKFKEEIKNLEISMIVADEAHTLLWSEDFRIALGHIPKFIESLNKRPKMMALTATATKETVKKITELLNLNNPKIIIGDCDRKNIFYKIVKTKNKDKDLYLYINNHKNIHGIIYCLTIKNVMHVYEFLKEKGLNVGYYHGAMESSLKKDIQNKYTNHEIDIIVCTNAFGMGIDIKDIRYVIEYDIPSSIEDFSQQSGRCSRDGKYAESVILFNLNDIKTIEYFIDHIDNKEKSDKEIRRIKMDRYNKLDEMVKLCMGSGCIHKRVCSYFGVKHNGNCGMCSNCVKK</sequence>
<dbReference type="Proteomes" id="UP000266506">
    <property type="component" value="Unassembled WGS sequence"/>
</dbReference>
<accession>A0A397QVF2</accession>
<reference evidence="15 16" key="1">
    <citation type="submission" date="2018-08" db="EMBL/GenBank/DDBJ databases">
        <title>Genomic Encyclopedia of Archaeal and Bacterial Type Strains, Phase II (KMG-II): from individual species to whole genera.</title>
        <authorList>
            <person name="Goeker M."/>
        </authorList>
    </citation>
    <scope>NUCLEOTIDE SEQUENCE [LARGE SCALE GENOMIC DNA]</scope>
    <source>
        <strain evidence="15 16">ATCC 27112</strain>
    </source>
</reference>
<dbReference type="CDD" id="cd17920">
    <property type="entry name" value="DEXHc_RecQ"/>
    <property type="match status" value="1"/>
</dbReference>
<dbReference type="PANTHER" id="PTHR13710">
    <property type="entry name" value="DNA HELICASE RECQ FAMILY MEMBER"/>
    <property type="match status" value="1"/>
</dbReference>
<evidence type="ECO:0000256" key="4">
    <source>
        <dbReference type="ARBA" id="ARBA00022801"/>
    </source>
</evidence>
<evidence type="ECO:0000256" key="7">
    <source>
        <dbReference type="ARBA" id="ARBA00023125"/>
    </source>
</evidence>
<comment type="catalytic activity">
    <reaction evidence="9">
        <text>Couples ATP hydrolysis with the unwinding of duplex DNA by translocating in the 3'-5' direction.</text>
        <dbReference type="EC" id="5.6.2.4"/>
    </reaction>
</comment>
<keyword evidence="3" id="KW-0547">Nucleotide-binding</keyword>
<dbReference type="Gene3D" id="3.40.50.300">
    <property type="entry name" value="P-loop containing nucleotide triphosphate hydrolases"/>
    <property type="match status" value="2"/>
</dbReference>
<dbReference type="InterPro" id="IPR032284">
    <property type="entry name" value="RecQ_Zn-bd"/>
</dbReference>
<dbReference type="InterPro" id="IPR011545">
    <property type="entry name" value="DEAD/DEAH_box_helicase_dom"/>
</dbReference>
<dbReference type="AlphaFoldDB" id="A0A397QVF2"/>
<evidence type="ECO:0000256" key="10">
    <source>
        <dbReference type="ARBA" id="ARBA00034808"/>
    </source>
</evidence>
<dbReference type="GO" id="GO:0043590">
    <property type="term" value="C:bacterial nucleoid"/>
    <property type="evidence" value="ECO:0007669"/>
    <property type="project" value="TreeGrafter"/>
</dbReference>
<dbReference type="PANTHER" id="PTHR13710:SF105">
    <property type="entry name" value="ATP-DEPENDENT DNA HELICASE Q1"/>
    <property type="match status" value="1"/>
</dbReference>
<dbReference type="EC" id="5.6.2.4" evidence="10"/>
<dbReference type="GO" id="GO:0003677">
    <property type="term" value="F:DNA binding"/>
    <property type="evidence" value="ECO:0007669"/>
    <property type="project" value="UniProtKB-KW"/>
</dbReference>
<comment type="caution">
    <text evidence="15">The sequence shown here is derived from an EMBL/GenBank/DDBJ whole genome shotgun (WGS) entry which is preliminary data.</text>
</comment>
<dbReference type="GO" id="GO:0046872">
    <property type="term" value="F:metal ion binding"/>
    <property type="evidence" value="ECO:0007669"/>
    <property type="project" value="UniProtKB-KW"/>
</dbReference>
<dbReference type="GO" id="GO:0009378">
    <property type="term" value="F:four-way junction helicase activity"/>
    <property type="evidence" value="ECO:0007669"/>
    <property type="project" value="TreeGrafter"/>
</dbReference>
<dbReference type="GO" id="GO:0005737">
    <property type="term" value="C:cytoplasm"/>
    <property type="evidence" value="ECO:0007669"/>
    <property type="project" value="TreeGrafter"/>
</dbReference>
<evidence type="ECO:0000256" key="5">
    <source>
        <dbReference type="ARBA" id="ARBA00022806"/>
    </source>
</evidence>
<keyword evidence="8" id="KW-0413">Isomerase</keyword>
<dbReference type="GO" id="GO:0006310">
    <property type="term" value="P:DNA recombination"/>
    <property type="evidence" value="ECO:0007669"/>
    <property type="project" value="InterPro"/>
</dbReference>
<evidence type="ECO:0000256" key="6">
    <source>
        <dbReference type="ARBA" id="ARBA00022840"/>
    </source>
</evidence>
<dbReference type="SUPFAM" id="SSF52540">
    <property type="entry name" value="P-loop containing nucleoside triphosphate hydrolases"/>
    <property type="match status" value="1"/>
</dbReference>
<keyword evidence="6" id="KW-0067">ATP-binding</keyword>
<evidence type="ECO:0000259" key="13">
    <source>
        <dbReference type="PROSITE" id="PS51192"/>
    </source>
</evidence>
<keyword evidence="16" id="KW-1185">Reference proteome</keyword>
<evidence type="ECO:0000256" key="2">
    <source>
        <dbReference type="ARBA" id="ARBA00022723"/>
    </source>
</evidence>
<dbReference type="InterPro" id="IPR001650">
    <property type="entry name" value="Helicase_C-like"/>
</dbReference>
<feature type="domain" description="Helicase ATP-binding" evidence="13">
    <location>
        <begin position="24"/>
        <end position="192"/>
    </location>
</feature>
<feature type="domain" description="Helicase C-terminal" evidence="14">
    <location>
        <begin position="213"/>
        <end position="363"/>
    </location>
</feature>
<keyword evidence="2" id="KW-0479">Metal-binding</keyword>
<keyword evidence="7" id="KW-0238">DNA-binding</keyword>
<evidence type="ECO:0000313" key="15">
    <source>
        <dbReference type="EMBL" id="RIA64886.1"/>
    </source>
</evidence>
<keyword evidence="4" id="KW-0378">Hydrolase</keyword>
<dbReference type="InterPro" id="IPR027417">
    <property type="entry name" value="P-loop_NTPase"/>
</dbReference>
<dbReference type="FunCoup" id="A0A397QVF2">
    <property type="interactions" value="317"/>
</dbReference>
<evidence type="ECO:0000313" key="16">
    <source>
        <dbReference type="Proteomes" id="UP000266506"/>
    </source>
</evidence>
<protein>
    <recommendedName>
        <fullName evidence="11">ATP-dependent DNA helicase RecQ</fullName>
        <ecNumber evidence="10">5.6.2.4</ecNumber>
    </recommendedName>
    <alternativeName>
        <fullName evidence="12">DNA 3'-5' helicase RecQ</fullName>
    </alternativeName>
</protein>
<evidence type="ECO:0000259" key="14">
    <source>
        <dbReference type="PROSITE" id="PS51194"/>
    </source>
</evidence>
<dbReference type="InParanoid" id="A0A397QVF2"/>
<dbReference type="SMART" id="SM00487">
    <property type="entry name" value="DEXDc"/>
    <property type="match status" value="1"/>
</dbReference>
<evidence type="ECO:0000256" key="9">
    <source>
        <dbReference type="ARBA" id="ARBA00034617"/>
    </source>
</evidence>
<organism evidence="15 16">
    <name type="scientific">Anaeroplasma bactoclasticum</name>
    <dbReference type="NCBI Taxonomy" id="2088"/>
    <lineage>
        <taxon>Bacteria</taxon>
        <taxon>Bacillati</taxon>
        <taxon>Mycoplasmatota</taxon>
        <taxon>Mollicutes</taxon>
        <taxon>Anaeroplasmatales</taxon>
        <taxon>Anaeroplasmataceae</taxon>
        <taxon>Anaeroplasma</taxon>
    </lineage>
</organism>
<dbReference type="GO" id="GO:0016787">
    <property type="term" value="F:hydrolase activity"/>
    <property type="evidence" value="ECO:0007669"/>
    <property type="project" value="UniProtKB-KW"/>
</dbReference>
<name>A0A397QVF2_9MOLU</name>
<dbReference type="InterPro" id="IPR014001">
    <property type="entry name" value="Helicase_ATP-bd"/>
</dbReference>
<keyword evidence="5 15" id="KW-0347">Helicase</keyword>
<dbReference type="Pfam" id="PF16124">
    <property type="entry name" value="RecQ_Zn_bind"/>
    <property type="match status" value="1"/>
</dbReference>
<dbReference type="NCBIfam" id="TIGR00614">
    <property type="entry name" value="recQ_fam"/>
    <property type="match status" value="1"/>
</dbReference>
<dbReference type="GO" id="GO:0006281">
    <property type="term" value="P:DNA repair"/>
    <property type="evidence" value="ECO:0007669"/>
    <property type="project" value="TreeGrafter"/>
</dbReference>
<evidence type="ECO:0000256" key="1">
    <source>
        <dbReference type="ARBA" id="ARBA00005446"/>
    </source>
</evidence>
<evidence type="ECO:0000256" key="3">
    <source>
        <dbReference type="ARBA" id="ARBA00022741"/>
    </source>
</evidence>
<evidence type="ECO:0000256" key="11">
    <source>
        <dbReference type="ARBA" id="ARBA00044535"/>
    </source>
</evidence>
<evidence type="ECO:0000256" key="12">
    <source>
        <dbReference type="ARBA" id="ARBA00044550"/>
    </source>
</evidence>
<dbReference type="EMBL" id="QXEV01000032">
    <property type="protein sequence ID" value="RIA64886.1"/>
    <property type="molecule type" value="Genomic_DNA"/>
</dbReference>
<dbReference type="RefSeq" id="WP_162849916.1">
    <property type="nucleotide sequence ID" value="NZ_QXEV01000032.1"/>
</dbReference>
<dbReference type="GO" id="GO:0030894">
    <property type="term" value="C:replisome"/>
    <property type="evidence" value="ECO:0007669"/>
    <property type="project" value="TreeGrafter"/>
</dbReference>
<dbReference type="PROSITE" id="PS51194">
    <property type="entry name" value="HELICASE_CTER"/>
    <property type="match status" value="1"/>
</dbReference>
<comment type="similarity">
    <text evidence="1">Belongs to the helicase family. RecQ subfamily.</text>
</comment>
<dbReference type="GO" id="GO:0043138">
    <property type="term" value="F:3'-5' DNA helicase activity"/>
    <property type="evidence" value="ECO:0007669"/>
    <property type="project" value="UniProtKB-EC"/>
</dbReference>